<keyword evidence="1" id="KW-0472">Membrane</keyword>
<organism evidence="2 3">
    <name type="scientific">Cytobacillus praedii</name>
    <dbReference type="NCBI Taxonomy" id="1742358"/>
    <lineage>
        <taxon>Bacteria</taxon>
        <taxon>Bacillati</taxon>
        <taxon>Bacillota</taxon>
        <taxon>Bacilli</taxon>
        <taxon>Bacillales</taxon>
        <taxon>Bacillaceae</taxon>
        <taxon>Cytobacillus</taxon>
    </lineage>
</organism>
<comment type="caution">
    <text evidence="2">The sequence shown here is derived from an EMBL/GenBank/DDBJ whole genome shotgun (WGS) entry which is preliminary data.</text>
</comment>
<gene>
    <name evidence="2" type="ORF">E0Y62_12205</name>
</gene>
<feature type="transmembrane region" description="Helical" evidence="1">
    <location>
        <begin position="217"/>
        <end position="240"/>
    </location>
</feature>
<dbReference type="RefSeq" id="WP_057762510.1">
    <property type="nucleotide sequence ID" value="NZ_LMBX01000005.1"/>
</dbReference>
<keyword evidence="1" id="KW-1133">Transmembrane helix</keyword>
<keyword evidence="3" id="KW-1185">Reference proteome</keyword>
<sequence length="254" mass="29513">MKKIIGLIGISLTLLIFSITPLLNIVREFWIDYKLNERYEIDHAYRDTQGFNNIVDVQELTINDMTIQIIEEKTNKKAPLTYWDKNENVPPGDIVKIHLLLNGKEISIPDEIWLSNRNKGSRYYSWLDIITVTDALTGKKQINIVQRLTDDNHPMEKREWKLITISQNGVVSEDVLKYFERSENKLGVKLINFSGTSLMSLGYYSDITQGYPSLFVPFLYPFFTGIAGFILLIMSLILFYKRRLKVGHSERRIS</sequence>
<reference evidence="2 3" key="1">
    <citation type="submission" date="2019-03" db="EMBL/GenBank/DDBJ databases">
        <authorList>
            <person name="Jensen L."/>
            <person name="Storgaard J."/>
            <person name="Sulaj E."/>
            <person name="Schramm A."/>
            <person name="Marshall I.P.G."/>
        </authorList>
    </citation>
    <scope>NUCLEOTIDE SEQUENCE [LARGE SCALE GENOMIC DNA]</scope>
    <source>
        <strain evidence="2 3">2017H2G3</strain>
    </source>
</reference>
<accession>A0A4R1AUT3</accession>
<name>A0A4R1AUT3_9BACI</name>
<feature type="transmembrane region" description="Helical" evidence="1">
    <location>
        <begin position="6"/>
        <end position="26"/>
    </location>
</feature>
<dbReference type="EMBL" id="SJTH01000012">
    <property type="protein sequence ID" value="TCJ03929.1"/>
    <property type="molecule type" value="Genomic_DNA"/>
</dbReference>
<dbReference type="AlphaFoldDB" id="A0A4R1AUT3"/>
<dbReference type="Proteomes" id="UP000293846">
    <property type="component" value="Unassembled WGS sequence"/>
</dbReference>
<dbReference type="OrthoDB" id="2595157at2"/>
<evidence type="ECO:0000256" key="1">
    <source>
        <dbReference type="SAM" id="Phobius"/>
    </source>
</evidence>
<feature type="transmembrane region" description="Helical" evidence="1">
    <location>
        <begin position="186"/>
        <end position="205"/>
    </location>
</feature>
<proteinExistence type="predicted"/>
<evidence type="ECO:0000313" key="2">
    <source>
        <dbReference type="EMBL" id="TCJ03929.1"/>
    </source>
</evidence>
<evidence type="ECO:0000313" key="3">
    <source>
        <dbReference type="Proteomes" id="UP000293846"/>
    </source>
</evidence>
<protein>
    <submittedName>
        <fullName evidence="2">Uncharacterized protein</fullName>
    </submittedName>
</protein>
<dbReference type="STRING" id="1742358.GCA_001439605_00099"/>
<keyword evidence="1" id="KW-0812">Transmembrane</keyword>